<proteinExistence type="predicted"/>
<keyword evidence="1" id="KW-0732">Signal</keyword>
<name>A0A9W9X3F1_9EURO</name>
<dbReference type="Proteomes" id="UP001147760">
    <property type="component" value="Unassembled WGS sequence"/>
</dbReference>
<feature type="signal peptide" evidence="1">
    <location>
        <begin position="1"/>
        <end position="18"/>
    </location>
</feature>
<reference evidence="2" key="1">
    <citation type="submission" date="2022-12" db="EMBL/GenBank/DDBJ databases">
        <authorList>
            <person name="Petersen C."/>
        </authorList>
    </citation>
    <scope>NUCLEOTIDE SEQUENCE</scope>
    <source>
        <strain evidence="2">IBT 17660</strain>
    </source>
</reference>
<accession>A0A9W9X3F1</accession>
<organism evidence="2 3">
    <name type="scientific">Penicillium desertorum</name>
    <dbReference type="NCBI Taxonomy" id="1303715"/>
    <lineage>
        <taxon>Eukaryota</taxon>
        <taxon>Fungi</taxon>
        <taxon>Dikarya</taxon>
        <taxon>Ascomycota</taxon>
        <taxon>Pezizomycotina</taxon>
        <taxon>Eurotiomycetes</taxon>
        <taxon>Eurotiomycetidae</taxon>
        <taxon>Eurotiales</taxon>
        <taxon>Aspergillaceae</taxon>
        <taxon>Penicillium</taxon>
    </lineage>
</organism>
<keyword evidence="3" id="KW-1185">Reference proteome</keyword>
<dbReference type="AlphaFoldDB" id="A0A9W9X3F1"/>
<sequence length="89" mass="10101">MLMREVGLLSLFLLGAVADTKCYFCSTASYLSPEAPTHSCGEKCGYQYYHDIKCWRSDHAMNDCFKNCCEEGNMVATHYNCDNVLSECY</sequence>
<comment type="caution">
    <text evidence="2">The sequence shown here is derived from an EMBL/GenBank/DDBJ whole genome shotgun (WGS) entry which is preliminary data.</text>
</comment>
<protein>
    <submittedName>
        <fullName evidence="2">Uncharacterized protein</fullName>
    </submittedName>
</protein>
<feature type="chain" id="PRO_5040860466" evidence="1">
    <location>
        <begin position="19"/>
        <end position="89"/>
    </location>
</feature>
<evidence type="ECO:0000313" key="3">
    <source>
        <dbReference type="Proteomes" id="UP001147760"/>
    </source>
</evidence>
<evidence type="ECO:0000256" key="1">
    <source>
        <dbReference type="SAM" id="SignalP"/>
    </source>
</evidence>
<reference evidence="2" key="2">
    <citation type="journal article" date="2023" name="IMA Fungus">
        <title>Comparative genomic study of the Penicillium genus elucidates a diverse pangenome and 15 lateral gene transfer events.</title>
        <authorList>
            <person name="Petersen C."/>
            <person name="Sorensen T."/>
            <person name="Nielsen M.R."/>
            <person name="Sondergaard T.E."/>
            <person name="Sorensen J.L."/>
            <person name="Fitzpatrick D.A."/>
            <person name="Frisvad J.C."/>
            <person name="Nielsen K.L."/>
        </authorList>
    </citation>
    <scope>NUCLEOTIDE SEQUENCE</scope>
    <source>
        <strain evidence="2">IBT 17660</strain>
    </source>
</reference>
<evidence type="ECO:0000313" key="2">
    <source>
        <dbReference type="EMBL" id="KAJ5483222.1"/>
    </source>
</evidence>
<dbReference type="EMBL" id="JAPWDO010000002">
    <property type="protein sequence ID" value="KAJ5483222.1"/>
    <property type="molecule type" value="Genomic_DNA"/>
</dbReference>
<gene>
    <name evidence="2" type="ORF">N7530_002468</name>
</gene>